<keyword evidence="1" id="KW-1133">Transmembrane helix</keyword>
<feature type="signal peptide" evidence="2">
    <location>
        <begin position="1"/>
        <end position="15"/>
    </location>
</feature>
<proteinExistence type="predicted"/>
<keyword evidence="1" id="KW-0472">Membrane</keyword>
<reference evidence="3" key="1">
    <citation type="submission" date="2023-08" db="EMBL/GenBank/DDBJ databases">
        <authorList>
            <person name="Chen Y."/>
            <person name="Shah S."/>
            <person name="Dougan E. K."/>
            <person name="Thang M."/>
            <person name="Chan C."/>
        </authorList>
    </citation>
    <scope>NUCLEOTIDE SEQUENCE</scope>
</reference>
<keyword evidence="2" id="KW-0732">Signal</keyword>
<evidence type="ECO:0000256" key="1">
    <source>
        <dbReference type="SAM" id="Phobius"/>
    </source>
</evidence>
<dbReference type="Proteomes" id="UP001178507">
    <property type="component" value="Unassembled WGS sequence"/>
</dbReference>
<accession>A0AA36IQ06</accession>
<feature type="transmembrane region" description="Helical" evidence="1">
    <location>
        <begin position="96"/>
        <end position="116"/>
    </location>
</feature>
<sequence length="225" mass="25727">MLLPLMLIFAGLVNSFRAYFRGVEAMRRQLEEFRLADAMCHCCSRGHEEQPKKCDRDLLSACVGKWFGSVEEFEVSVRTQVASTLDQQLGAHAFPYCWLLAATSPISWMYMGLLMFNPAEAPIPWERIGHLLVLFCGYWLGFFPFMFVCGLVLTRKLRTKHGLCKDILLNLGVVVLLLPLYLLSLSLHFLVSSYGENDILWAFVFAGPWLLASGVAWRWWLKPRA</sequence>
<evidence type="ECO:0008006" key="5">
    <source>
        <dbReference type="Google" id="ProtNLM"/>
    </source>
</evidence>
<evidence type="ECO:0000313" key="4">
    <source>
        <dbReference type="Proteomes" id="UP001178507"/>
    </source>
</evidence>
<keyword evidence="4" id="KW-1185">Reference proteome</keyword>
<feature type="transmembrane region" description="Helical" evidence="1">
    <location>
        <begin position="199"/>
        <end position="221"/>
    </location>
</feature>
<protein>
    <recommendedName>
        <fullName evidence="5">Transmembrane protein</fullName>
    </recommendedName>
</protein>
<organism evidence="3 4">
    <name type="scientific">Effrenium voratum</name>
    <dbReference type="NCBI Taxonomy" id="2562239"/>
    <lineage>
        <taxon>Eukaryota</taxon>
        <taxon>Sar</taxon>
        <taxon>Alveolata</taxon>
        <taxon>Dinophyceae</taxon>
        <taxon>Suessiales</taxon>
        <taxon>Symbiodiniaceae</taxon>
        <taxon>Effrenium</taxon>
    </lineage>
</organism>
<keyword evidence="1" id="KW-0812">Transmembrane</keyword>
<name>A0AA36IQ06_9DINO</name>
<comment type="caution">
    <text evidence="3">The sequence shown here is derived from an EMBL/GenBank/DDBJ whole genome shotgun (WGS) entry which is preliminary data.</text>
</comment>
<gene>
    <name evidence="3" type="ORF">EVOR1521_LOCUS16073</name>
</gene>
<feature type="transmembrane region" description="Helical" evidence="1">
    <location>
        <begin position="167"/>
        <end position="187"/>
    </location>
</feature>
<dbReference type="EMBL" id="CAUJNA010002135">
    <property type="protein sequence ID" value="CAJ1390749.1"/>
    <property type="molecule type" value="Genomic_DNA"/>
</dbReference>
<dbReference type="AlphaFoldDB" id="A0AA36IQ06"/>
<evidence type="ECO:0000256" key="2">
    <source>
        <dbReference type="SAM" id="SignalP"/>
    </source>
</evidence>
<feature type="chain" id="PRO_5041322524" description="Transmembrane protein" evidence="2">
    <location>
        <begin position="16"/>
        <end position="225"/>
    </location>
</feature>
<feature type="transmembrane region" description="Helical" evidence="1">
    <location>
        <begin position="128"/>
        <end position="155"/>
    </location>
</feature>
<evidence type="ECO:0000313" key="3">
    <source>
        <dbReference type="EMBL" id="CAJ1390749.1"/>
    </source>
</evidence>